<dbReference type="PANTHER" id="PTHR10683">
    <property type="entry name" value="TRANSALDOLASE"/>
    <property type="match status" value="1"/>
</dbReference>
<evidence type="ECO:0000256" key="5">
    <source>
        <dbReference type="ARBA" id="ARBA00023126"/>
    </source>
</evidence>
<protein>
    <recommendedName>
        <fullName evidence="3 7">Transaldolase</fullName>
        <ecNumber evidence="3 7">2.2.1.2</ecNumber>
    </recommendedName>
</protein>
<evidence type="ECO:0000256" key="1">
    <source>
        <dbReference type="ARBA" id="ARBA00004857"/>
    </source>
</evidence>
<comment type="similarity">
    <text evidence="2">Belongs to the transaldolase family. Type 1 subfamily.</text>
</comment>
<evidence type="ECO:0000313" key="8">
    <source>
        <dbReference type="EMBL" id="CCC49906.1"/>
    </source>
</evidence>
<keyword evidence="5 7" id="KW-0570">Pentose shunt</keyword>
<dbReference type="InterPro" id="IPR001585">
    <property type="entry name" value="TAL/FSA"/>
</dbReference>
<reference evidence="8" key="1">
    <citation type="journal article" date="2012" name="Proc. Natl. Acad. Sci. U.S.A.">
        <title>Antigenic diversity is generated by distinct evolutionary mechanisms in African trypanosome species.</title>
        <authorList>
            <person name="Jackson A.P."/>
            <person name="Berry A."/>
            <person name="Aslett M."/>
            <person name="Allison H.C."/>
            <person name="Burton P."/>
            <person name="Vavrova-Anderson J."/>
            <person name="Brown R."/>
            <person name="Browne H."/>
            <person name="Corton N."/>
            <person name="Hauser H."/>
            <person name="Gamble J."/>
            <person name="Gilderthorp R."/>
            <person name="Marcello L."/>
            <person name="McQuillan J."/>
            <person name="Otto T.D."/>
            <person name="Quail M.A."/>
            <person name="Sanders M.J."/>
            <person name="van Tonder A."/>
            <person name="Ginger M.L."/>
            <person name="Field M.C."/>
            <person name="Barry J.D."/>
            <person name="Hertz-Fowler C."/>
            <person name="Berriman M."/>
        </authorList>
    </citation>
    <scope>NUCLEOTIDE SEQUENCE</scope>
    <source>
        <strain evidence="8">Y486</strain>
    </source>
</reference>
<dbReference type="InterPro" id="IPR018225">
    <property type="entry name" value="Transaldolase_AS"/>
</dbReference>
<evidence type="ECO:0000256" key="6">
    <source>
        <dbReference type="ARBA" id="ARBA00023270"/>
    </source>
</evidence>
<sequence length="334" mass="36499">MSQLEGLKRHTCIVVDTANFSLLSECSAQDATTNPSLVLASSKLECHAHLVANAVAFARNNVDSWRDGIIASAGDERAQVLELAVDKLTVSIGVEILKLIPGRVSTEVDARLSYNAEQMIKKARHLVRLYSDAGISKERLYVKIAATWEGICAAKQLEHEGINCNLTLLFSFGQAVACAQAGVALISPFVGRILDWYKAKHPELADTFVGSADPGVIAVTRVYNYYKQHGYPTVVMGASFRNTNEILELSGCDKLTISPSLLEQLANTVGDVPRKLDPKNPNPAQTTPKLPDFTTAEMLFEGEPNTMAREKLEEGIRDFSRDTEALESYISTLL</sequence>
<dbReference type="PROSITE" id="PS01054">
    <property type="entry name" value="TRANSALDOLASE_1"/>
    <property type="match status" value="1"/>
</dbReference>
<dbReference type="GO" id="GO:0005975">
    <property type="term" value="P:carbohydrate metabolic process"/>
    <property type="evidence" value="ECO:0007669"/>
    <property type="project" value="InterPro"/>
</dbReference>
<comment type="catalytic activity">
    <reaction evidence="7">
        <text>D-sedoheptulose 7-phosphate + D-glyceraldehyde 3-phosphate = D-erythrose 4-phosphate + beta-D-fructose 6-phosphate</text>
        <dbReference type="Rhea" id="RHEA:17053"/>
        <dbReference type="ChEBI" id="CHEBI:16897"/>
        <dbReference type="ChEBI" id="CHEBI:57483"/>
        <dbReference type="ChEBI" id="CHEBI:57634"/>
        <dbReference type="ChEBI" id="CHEBI:59776"/>
        <dbReference type="EC" id="2.2.1.2"/>
    </reaction>
</comment>
<dbReference type="NCBIfam" id="TIGR00874">
    <property type="entry name" value="talAB"/>
    <property type="match status" value="1"/>
</dbReference>
<comment type="function">
    <text evidence="7">Catalyzes the rate-limiting step of the non-oxidative phase in the pentose phosphate pathway. Catalyzes the reversible conversion of sedheptulose-7-phosphate and D-glyceraldehyde 3-phosphate into erythrose-4-phosphate and beta-D-fructose 6-phosphate.</text>
</comment>
<dbReference type="UniPathway" id="UPA00115">
    <property type="reaction ID" value="UER00414"/>
</dbReference>
<evidence type="ECO:0000256" key="7">
    <source>
        <dbReference type="RuleBase" id="RU000501"/>
    </source>
</evidence>
<dbReference type="PROSITE" id="PS00958">
    <property type="entry name" value="TRANSALDOLASE_2"/>
    <property type="match status" value="1"/>
</dbReference>
<dbReference type="EMBL" id="HE573024">
    <property type="protein sequence ID" value="CCC49906.1"/>
    <property type="molecule type" value="Genomic_DNA"/>
</dbReference>
<dbReference type="PANTHER" id="PTHR10683:SF18">
    <property type="entry name" value="TRANSALDOLASE"/>
    <property type="match status" value="1"/>
</dbReference>
<dbReference type="GO" id="GO:0004801">
    <property type="term" value="F:transaldolase activity"/>
    <property type="evidence" value="ECO:0007669"/>
    <property type="project" value="UniProtKB-EC"/>
</dbReference>
<evidence type="ECO:0000256" key="4">
    <source>
        <dbReference type="ARBA" id="ARBA00022679"/>
    </source>
</evidence>
<dbReference type="GO" id="GO:0005737">
    <property type="term" value="C:cytoplasm"/>
    <property type="evidence" value="ECO:0007669"/>
    <property type="project" value="InterPro"/>
</dbReference>
<dbReference type="CDD" id="cd00957">
    <property type="entry name" value="Transaldolase_TalAB"/>
    <property type="match status" value="1"/>
</dbReference>
<keyword evidence="6" id="KW-0704">Schiff base</keyword>
<dbReference type="Gene3D" id="3.20.20.70">
    <property type="entry name" value="Aldolase class I"/>
    <property type="match status" value="1"/>
</dbReference>
<proteinExistence type="inferred from homology"/>
<gene>
    <name evidence="8" type="ORF">TVY486_0805130</name>
</gene>
<keyword evidence="4 7" id="KW-0808">Transferase</keyword>
<accession>G0U1F0</accession>
<evidence type="ECO:0000256" key="3">
    <source>
        <dbReference type="ARBA" id="ARBA00013151"/>
    </source>
</evidence>
<organism evidence="8">
    <name type="scientific">Trypanosoma vivax (strain Y486)</name>
    <dbReference type="NCBI Taxonomy" id="1055687"/>
    <lineage>
        <taxon>Eukaryota</taxon>
        <taxon>Discoba</taxon>
        <taxon>Euglenozoa</taxon>
        <taxon>Kinetoplastea</taxon>
        <taxon>Metakinetoplastina</taxon>
        <taxon>Trypanosomatida</taxon>
        <taxon>Trypanosomatidae</taxon>
        <taxon>Trypanosoma</taxon>
        <taxon>Duttonella</taxon>
    </lineage>
</organism>
<dbReference type="Pfam" id="PF00923">
    <property type="entry name" value="TAL_FSA"/>
    <property type="match status" value="1"/>
</dbReference>
<dbReference type="VEuPathDB" id="TriTrypDB:TvY486_0805130"/>
<name>G0U1F0_TRYVY</name>
<dbReference type="EC" id="2.2.1.2" evidence="3 7"/>
<dbReference type="OMA" id="THAEFLW"/>
<dbReference type="InterPro" id="IPR013785">
    <property type="entry name" value="Aldolase_TIM"/>
</dbReference>
<dbReference type="GO" id="GO:0009052">
    <property type="term" value="P:pentose-phosphate shunt, non-oxidative branch"/>
    <property type="evidence" value="ECO:0007669"/>
    <property type="project" value="TreeGrafter"/>
</dbReference>
<dbReference type="AlphaFoldDB" id="G0U1F0"/>
<dbReference type="SUPFAM" id="SSF51569">
    <property type="entry name" value="Aldolase"/>
    <property type="match status" value="1"/>
</dbReference>
<comment type="pathway">
    <text evidence="1 7">Carbohydrate degradation; pentose phosphate pathway; D-glyceraldehyde 3-phosphate and beta-D-fructose 6-phosphate from D-ribose 5-phosphate and D-xylulose 5-phosphate (non-oxidative stage): step 2/3.</text>
</comment>
<evidence type="ECO:0000256" key="2">
    <source>
        <dbReference type="ARBA" id="ARBA00008012"/>
    </source>
</evidence>
<dbReference type="InterPro" id="IPR004730">
    <property type="entry name" value="Transaldolase_1"/>
</dbReference>